<comment type="caution">
    <text evidence="5">The sequence shown here is derived from an EMBL/GenBank/DDBJ whole genome shotgun (WGS) entry which is preliminary data.</text>
</comment>
<dbReference type="SUPFAM" id="SSF63829">
    <property type="entry name" value="Calcium-dependent phosphotriesterase"/>
    <property type="match status" value="1"/>
</dbReference>
<evidence type="ECO:0000256" key="3">
    <source>
        <dbReference type="SAM" id="Coils"/>
    </source>
</evidence>
<proteinExistence type="predicted"/>
<keyword evidence="3" id="KW-0175">Coiled coil</keyword>
<keyword evidence="1" id="KW-0853">WD repeat</keyword>
<dbReference type="GO" id="GO:0043161">
    <property type="term" value="P:proteasome-mediated ubiquitin-dependent protein catabolic process"/>
    <property type="evidence" value="ECO:0007669"/>
    <property type="project" value="TreeGrafter"/>
</dbReference>
<keyword evidence="2" id="KW-0677">Repeat</keyword>
<evidence type="ECO:0000256" key="4">
    <source>
        <dbReference type="SAM" id="MobiDB-lite"/>
    </source>
</evidence>
<dbReference type="InterPro" id="IPR051350">
    <property type="entry name" value="WD_repeat-ST_regulator"/>
</dbReference>
<dbReference type="Gene3D" id="2.130.10.10">
    <property type="entry name" value="YVTN repeat-like/Quinoprotein amine dehydrogenase"/>
    <property type="match status" value="2"/>
</dbReference>
<evidence type="ECO:0000313" key="5">
    <source>
        <dbReference type="EMBL" id="CAE7520273.1"/>
    </source>
</evidence>
<dbReference type="InterPro" id="IPR015943">
    <property type="entry name" value="WD40/YVTN_repeat-like_dom_sf"/>
</dbReference>
<evidence type="ECO:0000313" key="6">
    <source>
        <dbReference type="Proteomes" id="UP000604046"/>
    </source>
</evidence>
<dbReference type="PANTHER" id="PTHR22838:SF0">
    <property type="entry name" value="WD REPEAT-CONTAINING PROTEIN 26"/>
    <property type="match status" value="1"/>
</dbReference>
<dbReference type="Proteomes" id="UP000604046">
    <property type="component" value="Unassembled WGS sequence"/>
</dbReference>
<evidence type="ECO:0000256" key="2">
    <source>
        <dbReference type="ARBA" id="ARBA00022737"/>
    </source>
</evidence>
<dbReference type="GO" id="GO:0034657">
    <property type="term" value="C:GID complex"/>
    <property type="evidence" value="ECO:0007669"/>
    <property type="project" value="TreeGrafter"/>
</dbReference>
<dbReference type="EMBL" id="CAJNDS010002545">
    <property type="protein sequence ID" value="CAE7520273.1"/>
    <property type="molecule type" value="Genomic_DNA"/>
</dbReference>
<name>A0A812TEQ3_9DINO</name>
<dbReference type="InterPro" id="IPR001680">
    <property type="entry name" value="WD40_rpt"/>
</dbReference>
<dbReference type="AlphaFoldDB" id="A0A812TEQ3"/>
<keyword evidence="6" id="KW-1185">Reference proteome</keyword>
<accession>A0A812TEQ3</accession>
<evidence type="ECO:0000256" key="1">
    <source>
        <dbReference type="ARBA" id="ARBA00022574"/>
    </source>
</evidence>
<protein>
    <submittedName>
        <fullName evidence="5">Uncharacterized protein</fullName>
    </submittedName>
</protein>
<gene>
    <name evidence="5" type="ORF">SNAT2548_LOCUS29116</name>
</gene>
<sequence length="600" mass="65424">MPNVGSSTTGQSGATGGAASSSSGAPSANTVTNVSNQNSVAVETGGAASSSAGVASANAVTSVSNGTVTAVETSSGAMGQDGDVQADTTGAVNTAPIIDGKEPVESWMAMFWCACIELVKMDVWRKMMTAVKEVDWLLTGGTHLGGQNISFLVWPMWQRYTDEKVVKYYVTNESRIDQLESHYSKNSVGRTKDLMQDIDLYVSGLEGGHKPVWTEVQKLSNRFDADSLSTYIRDLKGANLKGPALLPALSTFVATRSKIFLLQSSTATNAHEVERHADDFKEDMTKMNEQVANLKAMRLEHTFHGSLVSDAAWSADGRLAFGDLDKLYIYSKEMQLKRTLTGFGKLSLVSVAWSADGRFAASDTNKVYVYSQGMQLQRTLGGDFYVPVRGLAWSPDGRLAVATKSEVRIYSEVGRRLFGWWGKSQDDASDVLNDASGFISALAWSADGRLAVADGKDPGGDGLPGKNVRIYSQDMQLERTLHVEDWIHCLAWSPDGRLVLGDSSSRTWQFYSQDLQPDFTLKQDGWDFDQTFFVAWSADGRLAAAAHTGLRIYSVPDVTKELKREHKLRDCDFTAVSWSAEGRLATVCQNDVHVYSQALY</sequence>
<dbReference type="PANTHER" id="PTHR22838">
    <property type="entry name" value="WD REPEAT PROTEIN 26-RELATED"/>
    <property type="match status" value="1"/>
</dbReference>
<feature type="region of interest" description="Disordered" evidence="4">
    <location>
        <begin position="1"/>
        <end position="32"/>
    </location>
</feature>
<dbReference type="SMART" id="SM00320">
    <property type="entry name" value="WD40"/>
    <property type="match status" value="7"/>
</dbReference>
<organism evidence="5 6">
    <name type="scientific">Symbiodinium natans</name>
    <dbReference type="NCBI Taxonomy" id="878477"/>
    <lineage>
        <taxon>Eukaryota</taxon>
        <taxon>Sar</taxon>
        <taxon>Alveolata</taxon>
        <taxon>Dinophyceae</taxon>
        <taxon>Suessiales</taxon>
        <taxon>Symbiodiniaceae</taxon>
        <taxon>Symbiodinium</taxon>
    </lineage>
</organism>
<dbReference type="Pfam" id="PF00400">
    <property type="entry name" value="WD40"/>
    <property type="match status" value="1"/>
</dbReference>
<reference evidence="5" key="1">
    <citation type="submission" date="2021-02" db="EMBL/GenBank/DDBJ databases">
        <authorList>
            <person name="Dougan E. K."/>
            <person name="Rhodes N."/>
            <person name="Thang M."/>
            <person name="Chan C."/>
        </authorList>
    </citation>
    <scope>NUCLEOTIDE SEQUENCE</scope>
</reference>
<feature type="coiled-coil region" evidence="3">
    <location>
        <begin position="270"/>
        <end position="297"/>
    </location>
</feature>